<dbReference type="Gene3D" id="3.40.50.300">
    <property type="entry name" value="P-loop containing nucleotide triphosphate hydrolases"/>
    <property type="match status" value="1"/>
</dbReference>
<dbReference type="Proteomes" id="UP000318017">
    <property type="component" value="Chromosome"/>
</dbReference>
<dbReference type="PANTHER" id="PTHR42960">
    <property type="entry name" value="YCF46 PROTEIN"/>
    <property type="match status" value="1"/>
</dbReference>
<keyword evidence="1" id="KW-0547">Nucleotide-binding</keyword>
<dbReference type="SUPFAM" id="SSF52540">
    <property type="entry name" value="P-loop containing nucleoside triphosphate hydrolases"/>
    <property type="match status" value="1"/>
</dbReference>
<dbReference type="GO" id="GO:0005524">
    <property type="term" value="F:ATP binding"/>
    <property type="evidence" value="ECO:0007669"/>
    <property type="project" value="UniProtKB-KW"/>
</dbReference>
<protein>
    <recommendedName>
        <fullName evidence="4">Uncharacterized AAA domain-containing protein ycf46</fullName>
    </recommendedName>
</protein>
<dbReference type="PANTHER" id="PTHR42960:SF1">
    <property type="entry name" value="YCF46 PROTEIN"/>
    <property type="match status" value="1"/>
</dbReference>
<dbReference type="KEGG" id="ahel:Q31a_36200"/>
<evidence type="ECO:0000313" key="6">
    <source>
        <dbReference type="EMBL" id="QDV25296.1"/>
    </source>
</evidence>
<dbReference type="GO" id="GO:0008237">
    <property type="term" value="F:metallopeptidase activity"/>
    <property type="evidence" value="ECO:0007669"/>
    <property type="project" value="UniProtKB-KW"/>
</dbReference>
<dbReference type="SMART" id="SM00382">
    <property type="entry name" value="AAA"/>
    <property type="match status" value="1"/>
</dbReference>
<reference evidence="6 7" key="1">
    <citation type="submission" date="2019-02" db="EMBL/GenBank/DDBJ databases">
        <title>Deep-cultivation of Planctomycetes and their phenomic and genomic characterization uncovers novel biology.</title>
        <authorList>
            <person name="Wiegand S."/>
            <person name="Jogler M."/>
            <person name="Boedeker C."/>
            <person name="Pinto D."/>
            <person name="Vollmers J."/>
            <person name="Rivas-Marin E."/>
            <person name="Kohn T."/>
            <person name="Peeters S.H."/>
            <person name="Heuer A."/>
            <person name="Rast P."/>
            <person name="Oberbeckmann S."/>
            <person name="Bunk B."/>
            <person name="Jeske O."/>
            <person name="Meyerdierks A."/>
            <person name="Storesund J.E."/>
            <person name="Kallscheuer N."/>
            <person name="Luecker S."/>
            <person name="Lage O.M."/>
            <person name="Pohl T."/>
            <person name="Merkel B.J."/>
            <person name="Hornburger P."/>
            <person name="Mueller R.-W."/>
            <person name="Bruemmer F."/>
            <person name="Labrenz M."/>
            <person name="Spormann A.M."/>
            <person name="Op den Camp H."/>
            <person name="Overmann J."/>
            <person name="Amann R."/>
            <person name="Jetten M.S.M."/>
            <person name="Mascher T."/>
            <person name="Medema M.H."/>
            <person name="Devos D.P."/>
            <person name="Kaster A.-K."/>
            <person name="Ovreas L."/>
            <person name="Rohde M."/>
            <person name="Galperin M.Y."/>
            <person name="Jogler C."/>
        </authorList>
    </citation>
    <scope>NUCLEOTIDE SEQUENCE [LARGE SCALE GENOMIC DNA]</scope>
    <source>
        <strain evidence="6 7">Q31a</strain>
    </source>
</reference>
<dbReference type="RefSeq" id="WP_145080166.1">
    <property type="nucleotide sequence ID" value="NZ_CP036298.1"/>
</dbReference>
<keyword evidence="6" id="KW-0645">Protease</keyword>
<evidence type="ECO:0000259" key="5">
    <source>
        <dbReference type="SMART" id="SM00382"/>
    </source>
</evidence>
<keyword evidence="7" id="KW-1185">Reference proteome</keyword>
<dbReference type="AlphaFoldDB" id="A0A518G9M9"/>
<evidence type="ECO:0000256" key="2">
    <source>
        <dbReference type="ARBA" id="ARBA00022840"/>
    </source>
</evidence>
<dbReference type="OrthoDB" id="9806903at2"/>
<evidence type="ECO:0000256" key="3">
    <source>
        <dbReference type="ARBA" id="ARBA00038088"/>
    </source>
</evidence>
<keyword evidence="6" id="KW-0378">Hydrolase</keyword>
<dbReference type="EMBL" id="CP036298">
    <property type="protein sequence ID" value="QDV25296.1"/>
    <property type="molecule type" value="Genomic_DNA"/>
</dbReference>
<dbReference type="Pfam" id="PF00004">
    <property type="entry name" value="AAA"/>
    <property type="match status" value="1"/>
</dbReference>
<evidence type="ECO:0000256" key="4">
    <source>
        <dbReference type="ARBA" id="ARBA00040480"/>
    </source>
</evidence>
<dbReference type="InterPro" id="IPR003593">
    <property type="entry name" value="AAA+_ATPase"/>
</dbReference>
<dbReference type="GO" id="GO:0016887">
    <property type="term" value="F:ATP hydrolysis activity"/>
    <property type="evidence" value="ECO:0007669"/>
    <property type="project" value="InterPro"/>
</dbReference>
<dbReference type="InterPro" id="IPR027417">
    <property type="entry name" value="P-loop_NTPase"/>
</dbReference>
<gene>
    <name evidence="6" type="primary">ftsH4_2</name>
    <name evidence="6" type="ORF">Q31a_36200</name>
</gene>
<dbReference type="InterPro" id="IPR052381">
    <property type="entry name" value="AAA_domain_protein"/>
</dbReference>
<feature type="domain" description="AAA+ ATPase" evidence="5">
    <location>
        <begin position="254"/>
        <end position="391"/>
    </location>
</feature>
<evidence type="ECO:0000313" key="7">
    <source>
        <dbReference type="Proteomes" id="UP000318017"/>
    </source>
</evidence>
<name>A0A518G9M9_9BACT</name>
<comment type="similarity">
    <text evidence="3">Belongs to the AAA ATPase family. Highly divergent.</text>
</comment>
<dbReference type="InterPro" id="IPR003959">
    <property type="entry name" value="ATPase_AAA_core"/>
</dbReference>
<accession>A0A518G9M9</accession>
<proteinExistence type="inferred from homology"/>
<dbReference type="GO" id="GO:0006508">
    <property type="term" value="P:proteolysis"/>
    <property type="evidence" value="ECO:0007669"/>
    <property type="project" value="UniProtKB-KW"/>
</dbReference>
<evidence type="ECO:0000256" key="1">
    <source>
        <dbReference type="ARBA" id="ARBA00022741"/>
    </source>
</evidence>
<organism evidence="6 7">
    <name type="scientific">Aureliella helgolandensis</name>
    <dbReference type="NCBI Taxonomy" id="2527968"/>
    <lineage>
        <taxon>Bacteria</taxon>
        <taxon>Pseudomonadati</taxon>
        <taxon>Planctomycetota</taxon>
        <taxon>Planctomycetia</taxon>
        <taxon>Pirellulales</taxon>
        <taxon>Pirellulaceae</taxon>
        <taxon>Aureliella</taxon>
    </lineage>
</organism>
<keyword evidence="6" id="KW-0482">Metalloprotease</keyword>
<keyword evidence="2" id="KW-0067">ATP-binding</keyword>
<sequence length="500" mass="55122">MNTGTHSLSDEIWELVRAGFSGIWIETHEPSEAILELSAMSAEHDLRLLAWNLDSGLRCVGGGQPEDSQADPMAAIRSLATLPDEQSTLLVLENFHYFVDSPEICQALLTQLQLGKQFGRHLVIVSPTVRLPAVLERQFVVLQHALPVGGQLWDIAESLIEDVELYPESQRQALREAAAGMTRLEAESAFSLSLVRHSRLTTEEVWQLKSAWLRKSGMLQLHQSQHGFESLGGLESLKQFCRHSLRRQSATLARPRGVVLLGVPGTGKSAFAKSLGKEVDRPVMMLDVGQLMGSLVGQSEANLRDALKTADAMAPSILFIDEVEKALSGAASGGRGDSGVSSRLFGTLLTWLNDHQSDVYTIVTCNDIQRLPPEFSRAERFDGIFFLDLPGREEKEAIWELYLSEYEIDPSQARPEDEQWTGAEIKACCRLSSLLSVPLVDAAQYIVPVGVTASEDIQRLRSWANGRCLDACQPGIFRTALPTTTAKRPRRGISLRPSDN</sequence>